<evidence type="ECO:0000313" key="4">
    <source>
        <dbReference type="Proteomes" id="UP000294937"/>
    </source>
</evidence>
<organism evidence="3 4">
    <name type="scientific">Hazenella coriacea</name>
    <dbReference type="NCBI Taxonomy" id="1179467"/>
    <lineage>
        <taxon>Bacteria</taxon>
        <taxon>Bacillati</taxon>
        <taxon>Bacillota</taxon>
        <taxon>Bacilli</taxon>
        <taxon>Bacillales</taxon>
        <taxon>Thermoactinomycetaceae</taxon>
        <taxon>Hazenella</taxon>
    </lineage>
</organism>
<evidence type="ECO:0000259" key="2">
    <source>
        <dbReference type="Pfam" id="PF03432"/>
    </source>
</evidence>
<dbReference type="Proteomes" id="UP000294937">
    <property type="component" value="Unassembled WGS sequence"/>
</dbReference>
<reference evidence="3 4" key="1">
    <citation type="submission" date="2019-03" db="EMBL/GenBank/DDBJ databases">
        <title>Genomic Encyclopedia of Type Strains, Phase IV (KMG-IV): sequencing the most valuable type-strain genomes for metagenomic binning, comparative biology and taxonomic classification.</title>
        <authorList>
            <person name="Goeker M."/>
        </authorList>
    </citation>
    <scope>NUCLEOTIDE SEQUENCE [LARGE SCALE GENOMIC DNA]</scope>
    <source>
        <strain evidence="3 4">DSM 45707</strain>
    </source>
</reference>
<evidence type="ECO:0000256" key="1">
    <source>
        <dbReference type="SAM" id="MobiDB-lite"/>
    </source>
</evidence>
<dbReference type="RefSeq" id="WP_131926827.1">
    <property type="nucleotide sequence ID" value="NZ_SMAG01000014.1"/>
</dbReference>
<sequence>MAILVKRTGYYKYRTVGKSRPLQAINKHLKYIEANRDKHRNEVVLFSRDEDQVDRKDFYQKIKEQKPHGVVAHKLVISLHEEERDRTGVNLKDLVRESMSQYESKYKQQLDWIAAIHDDPKHPHAHLVIRGRCEVGKSVYIDVQRMKHLAKIADAEKGRVHKRNIERGWSLDPEPWIEKERDWLEELQKERELLDRDNVSNETLKRNKEKERGFER</sequence>
<name>A0A4R3L2A7_9BACL</name>
<gene>
    <name evidence="3" type="ORF">EDD58_11410</name>
</gene>
<evidence type="ECO:0000313" key="3">
    <source>
        <dbReference type="EMBL" id="TCS92219.1"/>
    </source>
</evidence>
<dbReference type="Pfam" id="PF03432">
    <property type="entry name" value="Relaxase"/>
    <property type="match status" value="1"/>
</dbReference>
<proteinExistence type="predicted"/>
<protein>
    <recommendedName>
        <fullName evidence="2">MobA/VirD2-like nuclease domain-containing protein</fullName>
    </recommendedName>
</protein>
<dbReference type="OrthoDB" id="2967048at2"/>
<accession>A0A4R3L2A7</accession>
<dbReference type="EMBL" id="SMAG01000014">
    <property type="protein sequence ID" value="TCS92219.1"/>
    <property type="molecule type" value="Genomic_DNA"/>
</dbReference>
<feature type="domain" description="MobA/VirD2-like nuclease" evidence="2">
    <location>
        <begin position="61"/>
        <end position="154"/>
    </location>
</feature>
<comment type="caution">
    <text evidence="3">The sequence shown here is derived from an EMBL/GenBank/DDBJ whole genome shotgun (WGS) entry which is preliminary data.</text>
</comment>
<dbReference type="AlphaFoldDB" id="A0A4R3L2A7"/>
<keyword evidence="4" id="KW-1185">Reference proteome</keyword>
<dbReference type="InterPro" id="IPR005094">
    <property type="entry name" value="Endonuclease_MobA/VirD2"/>
</dbReference>
<feature type="region of interest" description="Disordered" evidence="1">
    <location>
        <begin position="196"/>
        <end position="216"/>
    </location>
</feature>